<dbReference type="InterPro" id="IPR009056">
    <property type="entry name" value="Cyt_c-like_dom"/>
</dbReference>
<feature type="binding site" description="covalent" evidence="21">
    <location>
        <position position="120"/>
    </location>
    <ligand>
        <name>heme c</name>
        <dbReference type="ChEBI" id="CHEBI:61717"/>
        <label>1</label>
    </ligand>
</feature>
<dbReference type="InterPro" id="IPR008168">
    <property type="entry name" value="Cyt_C_IC"/>
</dbReference>
<evidence type="ECO:0000313" key="24">
    <source>
        <dbReference type="EMBL" id="OSQ52609.1"/>
    </source>
</evidence>
<dbReference type="InterPro" id="IPR036909">
    <property type="entry name" value="Cyt_c-like_dom_sf"/>
</dbReference>
<dbReference type="InterPro" id="IPR038414">
    <property type="entry name" value="CcoP_N_sf"/>
</dbReference>
<dbReference type="GO" id="GO:0005506">
    <property type="term" value="F:iron ion binding"/>
    <property type="evidence" value="ECO:0007669"/>
    <property type="project" value="InterPro"/>
</dbReference>
<dbReference type="InterPro" id="IPR032858">
    <property type="entry name" value="CcoP_N"/>
</dbReference>
<dbReference type="SUPFAM" id="SSF46626">
    <property type="entry name" value="Cytochrome c"/>
    <property type="match status" value="2"/>
</dbReference>
<dbReference type="GO" id="GO:0005886">
    <property type="term" value="C:plasma membrane"/>
    <property type="evidence" value="ECO:0007669"/>
    <property type="project" value="UniProtKB-SubCell"/>
</dbReference>
<dbReference type="EMBL" id="JFKC01000002">
    <property type="protein sequence ID" value="OSQ52609.1"/>
    <property type="molecule type" value="Genomic_DNA"/>
</dbReference>
<sequence length="290" mass="31846">MSKKQDDDLDYETTGHEWDGIKEYNKPLPRWWLWTFYATIVWGVLYTIAYPAWPGIKEATPGILGFSTRAQVAEDIARFEDANSGINAQLASVELTEIAQDADLNQYAQNAGAAVFRTWCAQCHGSGAAGAKGYPNLLDDDWLWGGDIEAIHATISHGIRNEEDPDARYSEMPAFGEMLAEEEISQVVNYVMSLSGEAQDASLVAAGETVFLDNCAACHMDDGTGDRWQGAPNLTDAIWLYGGDYETLKETVTYSRFGVMPPWTDRLTEAEIRAVASYVHGLGGGEAPVE</sequence>
<feature type="binding site" description="axial binding residue" evidence="20">
    <location>
        <position position="124"/>
    </location>
    <ligand>
        <name>heme c</name>
        <dbReference type="ChEBI" id="CHEBI:61717"/>
        <label>1</label>
    </ligand>
    <ligandPart>
        <name>Fe</name>
        <dbReference type="ChEBI" id="CHEBI:18248"/>
    </ligandPart>
</feature>
<organism evidence="24 25">
    <name type="scientific">Marivita geojedonensis</name>
    <dbReference type="NCBI Taxonomy" id="1123756"/>
    <lineage>
        <taxon>Bacteria</taxon>
        <taxon>Pseudomonadati</taxon>
        <taxon>Pseudomonadota</taxon>
        <taxon>Alphaproteobacteria</taxon>
        <taxon>Rhodobacterales</taxon>
        <taxon>Roseobacteraceae</taxon>
        <taxon>Marivita</taxon>
    </lineage>
</organism>
<evidence type="ECO:0000256" key="9">
    <source>
        <dbReference type="ARBA" id="ARBA00022692"/>
    </source>
</evidence>
<dbReference type="UniPathway" id="UPA00705"/>
<comment type="subunit">
    <text evidence="19">Component of the cbb3-type cytochrome c oxidase.</text>
</comment>
<keyword evidence="14 22" id="KW-1133">Transmembrane helix</keyword>
<dbReference type="PANTHER" id="PTHR33751">
    <property type="entry name" value="CBB3-TYPE CYTOCHROME C OXIDASE SUBUNIT FIXP"/>
    <property type="match status" value="1"/>
</dbReference>
<comment type="pathway">
    <text evidence="2 19">Energy metabolism; oxidative phosphorylation.</text>
</comment>
<evidence type="ECO:0000256" key="13">
    <source>
        <dbReference type="ARBA" id="ARBA00022982"/>
    </source>
</evidence>
<protein>
    <recommendedName>
        <fullName evidence="19">Cbb3-type cytochrome c oxidase subunit</fullName>
    </recommendedName>
</protein>
<keyword evidence="8 19" id="KW-0679">Respiratory chain</keyword>
<feature type="domain" description="Cytochrome c" evidence="23">
    <location>
        <begin position="107"/>
        <end position="195"/>
    </location>
</feature>
<keyword evidence="13 19" id="KW-0249">Electron transport</keyword>
<dbReference type="OrthoDB" id="9811281at2"/>
<keyword evidence="6 19" id="KW-0997">Cell inner membrane</keyword>
<accession>A0A1X4NPL7</accession>
<reference evidence="24 25" key="1">
    <citation type="submission" date="2014-03" db="EMBL/GenBank/DDBJ databases">
        <title>The draft genome sequence of Marivita geojedonensis KCTC 23882.</title>
        <authorList>
            <person name="Lai Q."/>
            <person name="Shao Z."/>
        </authorList>
    </citation>
    <scope>NUCLEOTIDE SEQUENCE [LARGE SCALE GENOMIC DNA]</scope>
    <source>
        <strain evidence="24 25">DPG-138</strain>
    </source>
</reference>
<dbReference type="NCBIfam" id="TIGR00782">
    <property type="entry name" value="ccoP"/>
    <property type="match status" value="1"/>
</dbReference>
<keyword evidence="10 19" id="KW-0479">Metal-binding</keyword>
<proteinExistence type="inferred from homology"/>
<keyword evidence="18 19" id="KW-0472">Membrane</keyword>
<comment type="caution">
    <text evidence="24">The sequence shown here is derived from an EMBL/GenBank/DDBJ whole genome shotgun (WGS) entry which is preliminary data.</text>
</comment>
<evidence type="ECO:0000256" key="18">
    <source>
        <dbReference type="ARBA" id="ARBA00023136"/>
    </source>
</evidence>
<feature type="binding site" description="axial binding residue" evidence="20">
    <location>
        <position position="219"/>
    </location>
    <ligand>
        <name>heme c</name>
        <dbReference type="ChEBI" id="CHEBI:61717"/>
        <label>2</label>
    </ligand>
    <ligandPart>
        <name>Fe</name>
        <dbReference type="ChEBI" id="CHEBI:18248"/>
    </ligandPart>
</feature>
<comment type="subcellular location">
    <subcellularLocation>
        <location evidence="1 19">Cell inner membrane</location>
    </subcellularLocation>
</comment>
<keyword evidence="9 22" id="KW-0812">Transmembrane</keyword>
<evidence type="ECO:0000256" key="1">
    <source>
        <dbReference type="ARBA" id="ARBA00004533"/>
    </source>
</evidence>
<keyword evidence="17 19" id="KW-0406">Ion transport</keyword>
<evidence type="ECO:0000256" key="8">
    <source>
        <dbReference type="ARBA" id="ARBA00022660"/>
    </source>
</evidence>
<dbReference type="GO" id="GO:0016491">
    <property type="term" value="F:oxidoreductase activity"/>
    <property type="evidence" value="ECO:0007669"/>
    <property type="project" value="UniProtKB-KW"/>
</dbReference>
<feature type="binding site" description="axial binding residue" evidence="20">
    <location>
        <position position="260"/>
    </location>
    <ligand>
        <name>heme c</name>
        <dbReference type="ChEBI" id="CHEBI:61717"/>
        <label>1</label>
    </ligand>
    <ligandPart>
        <name>Fe</name>
        <dbReference type="ChEBI" id="CHEBI:18248"/>
    </ligandPart>
</feature>
<comment type="similarity">
    <text evidence="3 19">Belongs to the CcoP / FixP family.</text>
</comment>
<evidence type="ECO:0000256" key="19">
    <source>
        <dbReference type="PIRNR" id="PIRNR000006"/>
    </source>
</evidence>
<evidence type="ECO:0000256" key="10">
    <source>
        <dbReference type="ARBA" id="ARBA00022723"/>
    </source>
</evidence>
<feature type="binding site" description="covalent" evidence="21">
    <location>
        <position position="215"/>
    </location>
    <ligand>
        <name>heme c</name>
        <dbReference type="ChEBI" id="CHEBI:61717"/>
        <label>2</label>
    </ligand>
</feature>
<evidence type="ECO:0000256" key="3">
    <source>
        <dbReference type="ARBA" id="ARBA00006113"/>
    </source>
</evidence>
<gene>
    <name evidence="24" type="ORF">MGEO_04370</name>
</gene>
<evidence type="ECO:0000256" key="15">
    <source>
        <dbReference type="ARBA" id="ARBA00023002"/>
    </source>
</evidence>
<name>A0A1X4NPL7_9RHOB</name>
<keyword evidence="25" id="KW-1185">Reference proteome</keyword>
<feature type="binding site" description="covalent" evidence="21">
    <location>
        <position position="123"/>
    </location>
    <ligand>
        <name>heme c</name>
        <dbReference type="ChEBI" id="CHEBI:61717"/>
        <label>1</label>
    </ligand>
</feature>
<dbReference type="AlphaFoldDB" id="A0A1X4NPL7"/>
<evidence type="ECO:0000256" key="2">
    <source>
        <dbReference type="ARBA" id="ARBA00004673"/>
    </source>
</evidence>
<evidence type="ECO:0000256" key="22">
    <source>
        <dbReference type="SAM" id="Phobius"/>
    </source>
</evidence>
<feature type="binding site" description="axial binding residue" evidence="20">
    <location>
        <position position="172"/>
    </location>
    <ligand>
        <name>heme c</name>
        <dbReference type="ChEBI" id="CHEBI:61717"/>
        <label>2</label>
    </ligand>
    <ligandPart>
        <name>Fe</name>
        <dbReference type="ChEBI" id="CHEBI:18248"/>
    </ligandPart>
</feature>
<dbReference type="GO" id="GO:0009055">
    <property type="term" value="F:electron transfer activity"/>
    <property type="evidence" value="ECO:0007669"/>
    <property type="project" value="InterPro"/>
</dbReference>
<dbReference type="InterPro" id="IPR050597">
    <property type="entry name" value="Cytochrome_c_Oxidase_Subunit"/>
</dbReference>
<evidence type="ECO:0000313" key="25">
    <source>
        <dbReference type="Proteomes" id="UP000193926"/>
    </source>
</evidence>
<feature type="domain" description="Cytochrome c" evidence="23">
    <location>
        <begin position="202"/>
        <end position="283"/>
    </location>
</feature>
<comment type="cofactor">
    <cofactor evidence="19 21">
        <name>heme c</name>
        <dbReference type="ChEBI" id="CHEBI:61717"/>
    </cofactor>
    <text evidence="19 21">Binds 2 heme C groups per subunit.</text>
</comment>
<evidence type="ECO:0000259" key="23">
    <source>
        <dbReference type="PROSITE" id="PS51007"/>
    </source>
</evidence>
<evidence type="ECO:0000256" key="16">
    <source>
        <dbReference type="ARBA" id="ARBA00023004"/>
    </source>
</evidence>
<keyword evidence="12 19" id="KW-0375">Hydrogen ion transport</keyword>
<keyword evidence="7 19" id="KW-0349">Heme</keyword>
<dbReference type="PANTHER" id="PTHR33751:SF1">
    <property type="entry name" value="CBB3-TYPE CYTOCHROME C OXIDASE SUBUNIT FIXP"/>
    <property type="match status" value="1"/>
</dbReference>
<dbReference type="GO" id="GO:0006119">
    <property type="term" value="P:oxidative phosphorylation"/>
    <property type="evidence" value="ECO:0007669"/>
    <property type="project" value="UniProtKB-UniPathway"/>
</dbReference>
<dbReference type="PRINTS" id="PR00605">
    <property type="entry name" value="CYTCHROMECIC"/>
</dbReference>
<evidence type="ECO:0000256" key="12">
    <source>
        <dbReference type="ARBA" id="ARBA00022781"/>
    </source>
</evidence>
<evidence type="ECO:0000256" key="21">
    <source>
        <dbReference type="PIRSR" id="PIRSR000006-2"/>
    </source>
</evidence>
<evidence type="ECO:0000256" key="4">
    <source>
        <dbReference type="ARBA" id="ARBA00022448"/>
    </source>
</evidence>
<evidence type="ECO:0000256" key="14">
    <source>
        <dbReference type="ARBA" id="ARBA00022989"/>
    </source>
</evidence>
<dbReference type="Gene3D" id="6.10.280.130">
    <property type="match status" value="1"/>
</dbReference>
<keyword evidence="16 19" id="KW-0408">Iron</keyword>
<evidence type="ECO:0000256" key="5">
    <source>
        <dbReference type="ARBA" id="ARBA00022475"/>
    </source>
</evidence>
<comment type="function">
    <text evidence="19">C-type cytochrome. Part of the cbb3-type cytochrome c oxidase complex.</text>
</comment>
<dbReference type="RefSeq" id="WP_085635488.1">
    <property type="nucleotide sequence ID" value="NZ_JFKC01000002.1"/>
</dbReference>
<dbReference type="PROSITE" id="PS51007">
    <property type="entry name" value="CYTC"/>
    <property type="match status" value="2"/>
</dbReference>
<dbReference type="Gene3D" id="1.10.760.10">
    <property type="entry name" value="Cytochrome c-like domain"/>
    <property type="match status" value="2"/>
</dbReference>
<evidence type="ECO:0000256" key="11">
    <source>
        <dbReference type="ARBA" id="ARBA00022737"/>
    </source>
</evidence>
<dbReference type="PIRSF" id="PIRSF000006">
    <property type="entry name" value="Cbb3-Cox_fixP"/>
    <property type="match status" value="1"/>
</dbReference>
<feature type="transmembrane region" description="Helical" evidence="22">
    <location>
        <begin position="31"/>
        <end position="53"/>
    </location>
</feature>
<keyword evidence="11" id="KW-0677">Repeat</keyword>
<dbReference type="InterPro" id="IPR004678">
    <property type="entry name" value="Cyt_c_oxidase_cbb3_su3"/>
</dbReference>
<feature type="binding site" description="covalent" evidence="21">
    <location>
        <position position="218"/>
    </location>
    <ligand>
        <name>heme c</name>
        <dbReference type="ChEBI" id="CHEBI:61717"/>
        <label>2</label>
    </ligand>
</feature>
<dbReference type="Pfam" id="PF13442">
    <property type="entry name" value="Cytochrome_CBB3"/>
    <property type="match status" value="2"/>
</dbReference>
<dbReference type="STRING" id="1123756.MGEO_04370"/>
<evidence type="ECO:0000256" key="17">
    <source>
        <dbReference type="ARBA" id="ARBA00023065"/>
    </source>
</evidence>
<evidence type="ECO:0000256" key="7">
    <source>
        <dbReference type="ARBA" id="ARBA00022617"/>
    </source>
</evidence>
<dbReference type="Pfam" id="PF14715">
    <property type="entry name" value="FixP_N"/>
    <property type="match status" value="1"/>
</dbReference>
<dbReference type="Proteomes" id="UP000193926">
    <property type="component" value="Unassembled WGS sequence"/>
</dbReference>
<evidence type="ECO:0000256" key="20">
    <source>
        <dbReference type="PIRSR" id="PIRSR000006-1"/>
    </source>
</evidence>
<dbReference type="GO" id="GO:0020037">
    <property type="term" value="F:heme binding"/>
    <property type="evidence" value="ECO:0007669"/>
    <property type="project" value="InterPro"/>
</dbReference>
<keyword evidence="5 19" id="KW-1003">Cell membrane</keyword>
<evidence type="ECO:0000256" key="6">
    <source>
        <dbReference type="ARBA" id="ARBA00022519"/>
    </source>
</evidence>
<dbReference type="GO" id="GO:1902600">
    <property type="term" value="P:proton transmembrane transport"/>
    <property type="evidence" value="ECO:0007669"/>
    <property type="project" value="UniProtKB-KW"/>
</dbReference>
<keyword evidence="4 19" id="KW-0813">Transport</keyword>
<keyword evidence="15 19" id="KW-0560">Oxidoreductase</keyword>